<dbReference type="Proteomes" id="UP000008372">
    <property type="component" value="Unassembled WGS sequence"/>
</dbReference>
<evidence type="ECO:0000313" key="2">
    <source>
        <dbReference type="Proteomes" id="UP000008372"/>
    </source>
</evidence>
<evidence type="ECO:0000313" key="1">
    <source>
        <dbReference type="EMBL" id="GAC06828.1"/>
    </source>
</evidence>
<comment type="caution">
    <text evidence="1">The sequence shown here is derived from an EMBL/GenBank/DDBJ whole genome shotgun (WGS) entry which is preliminary data.</text>
</comment>
<protein>
    <submittedName>
        <fullName evidence="1">Uncharacterized protein</fullName>
    </submittedName>
</protein>
<name>A0ABQ0IC32_9ALTE</name>
<dbReference type="EMBL" id="BAEK01000072">
    <property type="protein sequence ID" value="GAC06828.1"/>
    <property type="molecule type" value="Genomic_DNA"/>
</dbReference>
<organism evidence="1 2">
    <name type="scientific">Paraglaciecola agarilytica NO2</name>
    <dbReference type="NCBI Taxonomy" id="1125747"/>
    <lineage>
        <taxon>Bacteria</taxon>
        <taxon>Pseudomonadati</taxon>
        <taxon>Pseudomonadota</taxon>
        <taxon>Gammaproteobacteria</taxon>
        <taxon>Alteromonadales</taxon>
        <taxon>Alteromonadaceae</taxon>
        <taxon>Paraglaciecola</taxon>
    </lineage>
</organism>
<keyword evidence="2" id="KW-1185">Reference proteome</keyword>
<accession>A0ABQ0IC32</accession>
<sequence>MTWVNVSECKPLSDNGFSEVYEIFIGTGNRVTLLKYLHQYGFESIDKNQIGLKKYIGYMALAVP</sequence>
<proteinExistence type="predicted"/>
<gene>
    <name evidence="1" type="ORF">GAGA_3995</name>
</gene>
<reference evidence="1 2" key="1">
    <citation type="journal article" date="2014" name="Environ. Microbiol.">
        <title>Comparative genomics of the marine bacterial genus Glaciecola reveals the high degree of genomic diversity and genomic characteristic for cold adaptation.</title>
        <authorList>
            <person name="Qin Q.L."/>
            <person name="Xie B.B."/>
            <person name="Yu Y."/>
            <person name="Shu Y.L."/>
            <person name="Rong J.C."/>
            <person name="Zhang Y.J."/>
            <person name="Zhao D.L."/>
            <person name="Chen X.L."/>
            <person name="Zhang X.Y."/>
            <person name="Chen B."/>
            <person name="Zhou B.C."/>
            <person name="Zhang Y.Z."/>
        </authorList>
    </citation>
    <scope>NUCLEOTIDE SEQUENCE [LARGE SCALE GENOMIC DNA]</scope>
    <source>
        <strain evidence="1 2">NO2</strain>
    </source>
</reference>